<dbReference type="Proteomes" id="UP000280791">
    <property type="component" value="Unassembled WGS sequence"/>
</dbReference>
<gene>
    <name evidence="2" type="ORF">DFR62_3392</name>
</gene>
<evidence type="ECO:0000313" key="2">
    <source>
        <dbReference type="EMBL" id="RLJ81347.1"/>
    </source>
</evidence>
<organism evidence="2 3">
    <name type="scientific">Planococcus citreus</name>
    <dbReference type="NCBI Taxonomy" id="1373"/>
    <lineage>
        <taxon>Bacteria</taxon>
        <taxon>Bacillati</taxon>
        <taxon>Bacillota</taxon>
        <taxon>Bacilli</taxon>
        <taxon>Bacillales</taxon>
        <taxon>Caryophanaceae</taxon>
        <taxon>Planococcus</taxon>
    </lineage>
</organism>
<keyword evidence="1" id="KW-1133">Transmembrane helix</keyword>
<reference evidence="2 3" key="1">
    <citation type="submission" date="2018-10" db="EMBL/GenBank/DDBJ databases">
        <title>Genomic Encyclopedia of Type Strains, Phase IV (KMG-IV): sequencing the most valuable type-strain genomes for metagenomic binning, comparative biology and taxonomic classification.</title>
        <authorList>
            <person name="Goeker M."/>
        </authorList>
    </citation>
    <scope>NUCLEOTIDE SEQUENCE [LARGE SCALE GENOMIC DNA]</scope>
    <source>
        <strain evidence="2 3">DSM 20549</strain>
    </source>
</reference>
<keyword evidence="3" id="KW-1185">Reference proteome</keyword>
<sequence>MGTVELYLNMAQTVSAILVANIAWHFISNYKIVKK</sequence>
<protein>
    <submittedName>
        <fullName evidence="2">Uncharacterized protein</fullName>
    </submittedName>
</protein>
<accession>A0A497YCR7</accession>
<evidence type="ECO:0000256" key="1">
    <source>
        <dbReference type="SAM" id="Phobius"/>
    </source>
</evidence>
<dbReference type="AlphaFoldDB" id="A0A497YCR7"/>
<comment type="caution">
    <text evidence="2">The sequence shown here is derived from an EMBL/GenBank/DDBJ whole genome shotgun (WGS) entry which is preliminary data.</text>
</comment>
<name>A0A497YCR7_9BACL</name>
<evidence type="ECO:0000313" key="3">
    <source>
        <dbReference type="Proteomes" id="UP000280791"/>
    </source>
</evidence>
<keyword evidence="1" id="KW-0812">Transmembrane</keyword>
<proteinExistence type="predicted"/>
<dbReference type="EMBL" id="RCCP01000009">
    <property type="protein sequence ID" value="RLJ81347.1"/>
    <property type="molecule type" value="Genomic_DNA"/>
</dbReference>
<feature type="transmembrane region" description="Helical" evidence="1">
    <location>
        <begin position="6"/>
        <end position="27"/>
    </location>
</feature>
<keyword evidence="1" id="KW-0472">Membrane</keyword>